<dbReference type="SUPFAM" id="SSF53383">
    <property type="entry name" value="PLP-dependent transferases"/>
    <property type="match status" value="1"/>
</dbReference>
<evidence type="ECO:0000256" key="2">
    <source>
        <dbReference type="ARBA" id="ARBA00010447"/>
    </source>
</evidence>
<evidence type="ECO:0000313" key="11">
    <source>
        <dbReference type="Proteomes" id="UP000199696"/>
    </source>
</evidence>
<dbReference type="PANTHER" id="PTHR43586">
    <property type="entry name" value="CYSTEINE DESULFURASE"/>
    <property type="match status" value="1"/>
</dbReference>
<keyword evidence="5 8" id="KW-0663">Pyridoxal phosphate</keyword>
<dbReference type="InterPro" id="IPR020578">
    <property type="entry name" value="Aminotrans_V_PyrdxlP_BS"/>
</dbReference>
<protein>
    <recommendedName>
        <fullName evidence="3 8">Cysteine desulfurase</fullName>
        <ecNumber evidence="3 8">2.8.1.7</ecNumber>
    </recommendedName>
</protein>
<dbReference type="GO" id="GO:0016829">
    <property type="term" value="F:lyase activity"/>
    <property type="evidence" value="ECO:0007669"/>
    <property type="project" value="UniProtKB-KW"/>
</dbReference>
<dbReference type="NCBIfam" id="TIGR01979">
    <property type="entry name" value="sufS"/>
    <property type="match status" value="1"/>
</dbReference>
<dbReference type="CDD" id="cd06453">
    <property type="entry name" value="SufS_like"/>
    <property type="match status" value="1"/>
</dbReference>
<organism evidence="10 11">
    <name type="scientific">Micromonospora eburnea</name>
    <dbReference type="NCBI Taxonomy" id="227316"/>
    <lineage>
        <taxon>Bacteria</taxon>
        <taxon>Bacillati</taxon>
        <taxon>Actinomycetota</taxon>
        <taxon>Actinomycetes</taxon>
        <taxon>Micromonosporales</taxon>
        <taxon>Micromonosporaceae</taxon>
        <taxon>Micromonospora</taxon>
    </lineage>
</organism>
<dbReference type="InterPro" id="IPR015424">
    <property type="entry name" value="PyrdxlP-dep_Trfase"/>
</dbReference>
<dbReference type="GO" id="GO:0031071">
    <property type="term" value="F:cysteine desulfurase activity"/>
    <property type="evidence" value="ECO:0007669"/>
    <property type="project" value="UniProtKB-UniRule"/>
</dbReference>
<accession>A0A1C6UTH6</accession>
<dbReference type="PROSITE" id="PS00595">
    <property type="entry name" value="AA_TRANSFER_CLASS_5"/>
    <property type="match status" value="1"/>
</dbReference>
<name>A0A1C6UTH6_9ACTN</name>
<sequence>MPTTSRGGGGREAPTVTGRRYDVERVRADFPMLRRRLAGRRLAYLDSASSSQVPEQVLDAMRRYHGEHHANVGRGSHTLAVEAGVAYEAARAAVAAFVGAQPREIVFTGNATEAVNLVAHAFGGRDSRHVDPRLRLGPGDEIVVTEMEHHSNLVPWQLLCRRTGATLRSVPLTEDGQLDLTGLDAVINERTRLVAWVHVSNILGTANPVEVIVDRAREVGALTLLDGSQSVPHRPVDVRALGVDFLAFTGHKMCGPTGIGALWGRAELLDALPPMLAGGGMVAAVELTEATFLPPPARFEAGTPPIVQAVGLGAAVDYLGAVGMAEVRRHEAELTAYALDVLDDVPGVRILGPTGTADRGGVISFVLDGFSPDEVGRHLDAHGVQVRVGRHCAALVCRRYGIPGTVRASLHLYTDRDDIDALADAVRSLGRRAR</sequence>
<comment type="similarity">
    <text evidence="2 8">Belongs to the class-V pyridoxal-phosphate-dependent aminotransferase family. Csd subfamily.</text>
</comment>
<dbReference type="EC" id="2.8.1.7" evidence="3 8"/>
<dbReference type="STRING" id="227316.GA0070604_3613"/>
<dbReference type="RefSeq" id="WP_091119329.1">
    <property type="nucleotide sequence ID" value="NZ_FMHY01000002.1"/>
</dbReference>
<dbReference type="AlphaFoldDB" id="A0A1C6UTH6"/>
<comment type="catalytic activity">
    <reaction evidence="6 8">
        <text>(sulfur carrier)-H + L-cysteine = (sulfur carrier)-SH + L-alanine</text>
        <dbReference type="Rhea" id="RHEA:43892"/>
        <dbReference type="Rhea" id="RHEA-COMP:14737"/>
        <dbReference type="Rhea" id="RHEA-COMP:14739"/>
        <dbReference type="ChEBI" id="CHEBI:29917"/>
        <dbReference type="ChEBI" id="CHEBI:35235"/>
        <dbReference type="ChEBI" id="CHEBI:57972"/>
        <dbReference type="ChEBI" id="CHEBI:64428"/>
        <dbReference type="EC" id="2.8.1.7"/>
    </reaction>
</comment>
<dbReference type="InterPro" id="IPR000192">
    <property type="entry name" value="Aminotrans_V_dom"/>
</dbReference>
<evidence type="ECO:0000256" key="5">
    <source>
        <dbReference type="ARBA" id="ARBA00022898"/>
    </source>
</evidence>
<keyword evidence="11" id="KW-1185">Reference proteome</keyword>
<feature type="domain" description="Aminotransferase class V" evidence="9">
    <location>
        <begin position="44"/>
        <end position="422"/>
    </location>
</feature>
<comment type="function">
    <text evidence="8">Catalyzes the removal of elemental sulfur and selenium atoms from L-cysteine, L-cystine, L-selenocysteine, and L-selenocystine to produce L-alanine.</text>
</comment>
<keyword evidence="4 8" id="KW-0808">Transferase</keyword>
<evidence type="ECO:0000256" key="3">
    <source>
        <dbReference type="ARBA" id="ARBA00012239"/>
    </source>
</evidence>
<dbReference type="InterPro" id="IPR015421">
    <property type="entry name" value="PyrdxlP-dep_Trfase_major"/>
</dbReference>
<dbReference type="Proteomes" id="UP000199696">
    <property type="component" value="Unassembled WGS sequence"/>
</dbReference>
<dbReference type="Gene3D" id="3.90.1150.10">
    <property type="entry name" value="Aspartate Aminotransferase, domain 1"/>
    <property type="match status" value="1"/>
</dbReference>
<gene>
    <name evidence="10" type="ORF">GA0070604_3613</name>
</gene>
<dbReference type="InterPro" id="IPR010970">
    <property type="entry name" value="Cys_dSase_SufS"/>
</dbReference>
<dbReference type="OrthoDB" id="9804366at2"/>
<comment type="cofactor">
    <cofactor evidence="1 7">
        <name>pyridoxal 5'-phosphate</name>
        <dbReference type="ChEBI" id="CHEBI:597326"/>
    </cofactor>
</comment>
<evidence type="ECO:0000256" key="6">
    <source>
        <dbReference type="ARBA" id="ARBA00050776"/>
    </source>
</evidence>
<dbReference type="GO" id="GO:0030170">
    <property type="term" value="F:pyridoxal phosphate binding"/>
    <property type="evidence" value="ECO:0007669"/>
    <property type="project" value="UniProtKB-UniRule"/>
</dbReference>
<evidence type="ECO:0000256" key="8">
    <source>
        <dbReference type="RuleBase" id="RU004506"/>
    </source>
</evidence>
<dbReference type="Pfam" id="PF00266">
    <property type="entry name" value="Aminotran_5"/>
    <property type="match status" value="1"/>
</dbReference>
<evidence type="ECO:0000313" key="10">
    <source>
        <dbReference type="EMBL" id="SCL57377.1"/>
    </source>
</evidence>
<proteinExistence type="inferred from homology"/>
<evidence type="ECO:0000256" key="1">
    <source>
        <dbReference type="ARBA" id="ARBA00001933"/>
    </source>
</evidence>
<evidence type="ECO:0000256" key="7">
    <source>
        <dbReference type="RuleBase" id="RU004504"/>
    </source>
</evidence>
<dbReference type="InterPro" id="IPR015422">
    <property type="entry name" value="PyrdxlP-dep_Trfase_small"/>
</dbReference>
<dbReference type="PANTHER" id="PTHR43586:SF8">
    <property type="entry name" value="CYSTEINE DESULFURASE 1, CHLOROPLASTIC"/>
    <property type="match status" value="1"/>
</dbReference>
<dbReference type="GO" id="GO:0006534">
    <property type="term" value="P:cysteine metabolic process"/>
    <property type="evidence" value="ECO:0007669"/>
    <property type="project" value="UniProtKB-UniRule"/>
</dbReference>
<keyword evidence="10" id="KW-0456">Lyase</keyword>
<dbReference type="EMBL" id="FMHY01000002">
    <property type="protein sequence ID" value="SCL57377.1"/>
    <property type="molecule type" value="Genomic_DNA"/>
</dbReference>
<evidence type="ECO:0000259" key="9">
    <source>
        <dbReference type="Pfam" id="PF00266"/>
    </source>
</evidence>
<dbReference type="Gene3D" id="3.40.640.10">
    <property type="entry name" value="Type I PLP-dependent aspartate aminotransferase-like (Major domain)"/>
    <property type="match status" value="1"/>
</dbReference>
<reference evidence="11" key="1">
    <citation type="submission" date="2016-06" db="EMBL/GenBank/DDBJ databases">
        <authorList>
            <person name="Varghese N."/>
            <person name="Submissions Spin"/>
        </authorList>
    </citation>
    <scope>NUCLEOTIDE SEQUENCE [LARGE SCALE GENOMIC DNA]</scope>
    <source>
        <strain evidence="11">DSM 44814</strain>
    </source>
</reference>
<evidence type="ECO:0000256" key="4">
    <source>
        <dbReference type="ARBA" id="ARBA00022679"/>
    </source>
</evidence>